<accession>A0A401U0U8</accession>
<evidence type="ECO:0000313" key="2">
    <source>
        <dbReference type="EMBL" id="GCC48512.1"/>
    </source>
</evidence>
<comment type="caution">
    <text evidence="2">The sequence shown here is derived from an EMBL/GenBank/DDBJ whole genome shotgun (WGS) entry which is preliminary data.</text>
</comment>
<name>A0A401U0U8_CHIPU</name>
<evidence type="ECO:0000256" key="1">
    <source>
        <dbReference type="SAM" id="MobiDB-lite"/>
    </source>
</evidence>
<keyword evidence="3" id="KW-1185">Reference proteome</keyword>
<gene>
    <name evidence="2" type="ORF">chiPu_0032613</name>
</gene>
<feature type="region of interest" description="Disordered" evidence="1">
    <location>
        <begin position="46"/>
        <end position="82"/>
    </location>
</feature>
<dbReference type="EMBL" id="BEZZ01241528">
    <property type="protein sequence ID" value="GCC48512.1"/>
    <property type="molecule type" value="Genomic_DNA"/>
</dbReference>
<dbReference type="AlphaFoldDB" id="A0A401U0U8"/>
<organism evidence="2 3">
    <name type="scientific">Chiloscyllium punctatum</name>
    <name type="common">Brownbanded bambooshark</name>
    <name type="synonym">Hemiscyllium punctatum</name>
    <dbReference type="NCBI Taxonomy" id="137246"/>
    <lineage>
        <taxon>Eukaryota</taxon>
        <taxon>Metazoa</taxon>
        <taxon>Chordata</taxon>
        <taxon>Craniata</taxon>
        <taxon>Vertebrata</taxon>
        <taxon>Chondrichthyes</taxon>
        <taxon>Elasmobranchii</taxon>
        <taxon>Galeomorphii</taxon>
        <taxon>Galeoidea</taxon>
        <taxon>Orectolobiformes</taxon>
        <taxon>Hemiscylliidae</taxon>
        <taxon>Chiloscyllium</taxon>
    </lineage>
</organism>
<dbReference type="Proteomes" id="UP000287033">
    <property type="component" value="Unassembled WGS sequence"/>
</dbReference>
<proteinExistence type="predicted"/>
<protein>
    <submittedName>
        <fullName evidence="2">Uncharacterized protein</fullName>
    </submittedName>
</protein>
<evidence type="ECO:0000313" key="3">
    <source>
        <dbReference type="Proteomes" id="UP000287033"/>
    </source>
</evidence>
<reference evidence="2 3" key="1">
    <citation type="journal article" date="2018" name="Nat. Ecol. Evol.">
        <title>Shark genomes provide insights into elasmobranch evolution and the origin of vertebrates.</title>
        <authorList>
            <person name="Hara Y"/>
            <person name="Yamaguchi K"/>
            <person name="Onimaru K"/>
            <person name="Kadota M"/>
            <person name="Koyanagi M"/>
            <person name="Keeley SD"/>
            <person name="Tatsumi K"/>
            <person name="Tanaka K"/>
            <person name="Motone F"/>
            <person name="Kageyama Y"/>
            <person name="Nozu R"/>
            <person name="Adachi N"/>
            <person name="Nishimura O"/>
            <person name="Nakagawa R"/>
            <person name="Tanegashima C"/>
            <person name="Kiyatake I"/>
            <person name="Matsumoto R"/>
            <person name="Murakumo K"/>
            <person name="Nishida K"/>
            <person name="Terakita A"/>
            <person name="Kuratani S"/>
            <person name="Sato K"/>
            <person name="Hyodo S Kuraku.S."/>
        </authorList>
    </citation>
    <scope>NUCLEOTIDE SEQUENCE [LARGE SCALE GENOMIC DNA]</scope>
</reference>
<sequence length="82" mass="8837">MATLRLSSRLALVTGNEREPPTGVKNLWMGGWGRARALTRPVSHLAALSKSAPPRRPLPTNQPINNQPADSSQWGAGERVGQ</sequence>
<feature type="compositionally biased region" description="Polar residues" evidence="1">
    <location>
        <begin position="59"/>
        <end position="74"/>
    </location>
</feature>
<feature type="non-terminal residue" evidence="2">
    <location>
        <position position="82"/>
    </location>
</feature>